<organism evidence="2 3">
    <name type="scientific">Setaria italica</name>
    <name type="common">Foxtail millet</name>
    <name type="synonym">Panicum italicum</name>
    <dbReference type="NCBI Taxonomy" id="4555"/>
    <lineage>
        <taxon>Eukaryota</taxon>
        <taxon>Viridiplantae</taxon>
        <taxon>Streptophyta</taxon>
        <taxon>Embryophyta</taxon>
        <taxon>Tracheophyta</taxon>
        <taxon>Spermatophyta</taxon>
        <taxon>Magnoliopsida</taxon>
        <taxon>Liliopsida</taxon>
        <taxon>Poales</taxon>
        <taxon>Poaceae</taxon>
        <taxon>PACMAD clade</taxon>
        <taxon>Panicoideae</taxon>
        <taxon>Panicodae</taxon>
        <taxon>Paniceae</taxon>
        <taxon>Cenchrinae</taxon>
        <taxon>Setaria</taxon>
    </lineage>
</organism>
<evidence type="ECO:0000256" key="1">
    <source>
        <dbReference type="SAM" id="MobiDB-lite"/>
    </source>
</evidence>
<dbReference type="AlphaFoldDB" id="K3YFD1"/>
<protein>
    <submittedName>
        <fullName evidence="2">Uncharacterized protein</fullName>
    </submittedName>
</protein>
<accession>K3YFD1</accession>
<keyword evidence="3" id="KW-1185">Reference proteome</keyword>
<feature type="region of interest" description="Disordered" evidence="1">
    <location>
        <begin position="55"/>
        <end position="75"/>
    </location>
</feature>
<dbReference type="EMBL" id="AGNK02004471">
    <property type="status" value="NOT_ANNOTATED_CDS"/>
    <property type="molecule type" value="Genomic_DNA"/>
</dbReference>
<sequence>MDGRWGPALREPYRARGQPLPCWARGPMTGTGGVEPAVRVGGVEVRVGALSLSRASLSTRQRPVPSGLPRASQPE</sequence>
<dbReference type="Proteomes" id="UP000004995">
    <property type="component" value="Unassembled WGS sequence"/>
</dbReference>
<dbReference type="EnsemblPlants" id="KQK98486">
    <property type="protein sequence ID" value="KQK98486"/>
    <property type="gene ID" value="SETIT_012949mg"/>
</dbReference>
<reference evidence="3" key="1">
    <citation type="journal article" date="2012" name="Nat. Biotechnol.">
        <title>Reference genome sequence of the model plant Setaria.</title>
        <authorList>
            <person name="Bennetzen J.L."/>
            <person name="Schmutz J."/>
            <person name="Wang H."/>
            <person name="Percifield R."/>
            <person name="Hawkins J."/>
            <person name="Pontaroli A.C."/>
            <person name="Estep M."/>
            <person name="Feng L."/>
            <person name="Vaughn J.N."/>
            <person name="Grimwood J."/>
            <person name="Jenkins J."/>
            <person name="Barry K."/>
            <person name="Lindquist E."/>
            <person name="Hellsten U."/>
            <person name="Deshpande S."/>
            <person name="Wang X."/>
            <person name="Wu X."/>
            <person name="Mitros T."/>
            <person name="Triplett J."/>
            <person name="Yang X."/>
            <person name="Ye C.Y."/>
            <person name="Mauro-Herrera M."/>
            <person name="Wang L."/>
            <person name="Li P."/>
            <person name="Sharma M."/>
            <person name="Sharma R."/>
            <person name="Ronald P.C."/>
            <person name="Panaud O."/>
            <person name="Kellogg E.A."/>
            <person name="Brutnell T.P."/>
            <person name="Doust A.N."/>
            <person name="Tuskan G.A."/>
            <person name="Rokhsar D."/>
            <person name="Devos K.M."/>
        </authorList>
    </citation>
    <scope>NUCLEOTIDE SEQUENCE [LARGE SCALE GENOMIC DNA]</scope>
    <source>
        <strain evidence="3">cv. Yugu1</strain>
    </source>
</reference>
<evidence type="ECO:0000313" key="3">
    <source>
        <dbReference type="Proteomes" id="UP000004995"/>
    </source>
</evidence>
<reference evidence="2" key="2">
    <citation type="submission" date="2018-08" db="UniProtKB">
        <authorList>
            <consortium name="EnsemblPlants"/>
        </authorList>
    </citation>
    <scope>IDENTIFICATION</scope>
    <source>
        <strain evidence="2">Yugu1</strain>
    </source>
</reference>
<dbReference type="Gramene" id="KQK98486">
    <property type="protein sequence ID" value="KQK98486"/>
    <property type="gene ID" value="SETIT_012949mg"/>
</dbReference>
<name>K3YFD1_SETIT</name>
<dbReference type="HOGENOM" id="CLU_2675767_0_0_1"/>
<evidence type="ECO:0000313" key="2">
    <source>
        <dbReference type="EnsemblPlants" id="KQK98486"/>
    </source>
</evidence>
<dbReference type="InParanoid" id="K3YFD1"/>
<proteinExistence type="predicted"/>